<dbReference type="AlphaFoldDB" id="A0A3G6M871"/>
<dbReference type="SUPFAM" id="SSF52266">
    <property type="entry name" value="SGNH hydrolase"/>
    <property type="match status" value="1"/>
</dbReference>
<proteinExistence type="predicted"/>
<dbReference type="OrthoDB" id="1091634at2"/>
<evidence type="ECO:0000313" key="2">
    <source>
        <dbReference type="Proteomes" id="UP000273270"/>
    </source>
</evidence>
<accession>A0A3G6M871</accession>
<evidence type="ECO:0000313" key="1">
    <source>
        <dbReference type="EMBL" id="AZA49565.1"/>
    </source>
</evidence>
<gene>
    <name evidence="1" type="ORF">EG346_15880</name>
</gene>
<dbReference type="KEGG" id="ccau:EG346_15880"/>
<keyword evidence="2" id="KW-1185">Reference proteome</keyword>
<sequence>MNNVEMPKYEELLYTVDSLDTLKIFIVGNSITSHGVASDIGWDHKSGMAAATSDQDYVHLLFNNIKNYYPKKNIILRCSNWSLFERNPEKFSKFKMVENFNPNILIYQLGDNTSVEGSNAFKESSITFLKKFKTKFVISPFFMSALNFNTSKEIALKSSSYFIDISKISNNPINQAHSDKNRNDISKWKVDGISAHPGNTGMQNISHAIFAAIIPKN</sequence>
<dbReference type="Proteomes" id="UP000273270">
    <property type="component" value="Chromosome"/>
</dbReference>
<dbReference type="EMBL" id="CP033920">
    <property type="protein sequence ID" value="AZA49565.1"/>
    <property type="molecule type" value="Genomic_DNA"/>
</dbReference>
<reference evidence="2" key="1">
    <citation type="submission" date="2018-11" db="EMBL/GenBank/DDBJ databases">
        <title>Proposal to divide the Flavobacteriaceae and reorganize its genera based on Amino Acid Identity values calculated from whole genome sequences.</title>
        <authorList>
            <person name="Nicholson A.C."/>
            <person name="Gulvik C.A."/>
            <person name="Whitney A.M."/>
            <person name="Humrighouse B.W."/>
            <person name="Bell M."/>
            <person name="Holmes B."/>
            <person name="Steigerwalt A.G."/>
            <person name="Villarma A."/>
            <person name="Sheth M."/>
            <person name="Batra D."/>
            <person name="Pryor J."/>
            <person name="Bernardet J.-F."/>
            <person name="Hugo C."/>
            <person name="Kampfer P."/>
            <person name="Newman J."/>
            <person name="McQuiston J.R."/>
        </authorList>
    </citation>
    <scope>NUCLEOTIDE SEQUENCE [LARGE SCALE GENOMIC DNA]</scope>
    <source>
        <strain evidence="2">G0188</strain>
    </source>
</reference>
<evidence type="ECO:0008006" key="3">
    <source>
        <dbReference type="Google" id="ProtNLM"/>
    </source>
</evidence>
<name>A0A3G6M871_CHRCU</name>
<organism evidence="1 2">
    <name type="scientific">Chryseobacterium carnipullorum</name>
    <dbReference type="NCBI Taxonomy" id="1124835"/>
    <lineage>
        <taxon>Bacteria</taxon>
        <taxon>Pseudomonadati</taxon>
        <taxon>Bacteroidota</taxon>
        <taxon>Flavobacteriia</taxon>
        <taxon>Flavobacteriales</taxon>
        <taxon>Weeksellaceae</taxon>
        <taxon>Chryseobacterium group</taxon>
        <taxon>Chryseobacterium</taxon>
    </lineage>
</organism>
<dbReference type="RefSeq" id="WP_123879909.1">
    <property type="nucleotide sequence ID" value="NZ_CP033920.1"/>
</dbReference>
<protein>
    <recommendedName>
        <fullName evidence="3">SGNH/GDSL hydrolase family protein</fullName>
    </recommendedName>
</protein>